<organism evidence="8 9">
    <name type="scientific">Cystoisospora suis</name>
    <dbReference type="NCBI Taxonomy" id="483139"/>
    <lineage>
        <taxon>Eukaryota</taxon>
        <taxon>Sar</taxon>
        <taxon>Alveolata</taxon>
        <taxon>Apicomplexa</taxon>
        <taxon>Conoidasida</taxon>
        <taxon>Coccidia</taxon>
        <taxon>Eucoccidiorida</taxon>
        <taxon>Eimeriorina</taxon>
        <taxon>Sarcocystidae</taxon>
        <taxon>Cystoisospora</taxon>
    </lineage>
</organism>
<dbReference type="RefSeq" id="XP_067919574.1">
    <property type="nucleotide sequence ID" value="XM_068068451.1"/>
</dbReference>
<evidence type="ECO:0000313" key="9">
    <source>
        <dbReference type="Proteomes" id="UP000221165"/>
    </source>
</evidence>
<evidence type="ECO:0000256" key="5">
    <source>
        <dbReference type="ARBA" id="ARBA00023163"/>
    </source>
</evidence>
<feature type="non-terminal residue" evidence="8">
    <location>
        <position position="226"/>
    </location>
</feature>
<keyword evidence="4" id="KW-0548">Nucleotidyltransferase</keyword>
<feature type="region of interest" description="Disordered" evidence="6">
    <location>
        <begin position="1"/>
        <end position="65"/>
    </location>
</feature>
<evidence type="ECO:0000256" key="2">
    <source>
        <dbReference type="ARBA" id="ARBA00022478"/>
    </source>
</evidence>
<proteinExistence type="predicted"/>
<comment type="caution">
    <text evidence="8">The sequence shown here is derived from an EMBL/GenBank/DDBJ whole genome shotgun (WGS) entry which is preliminary data.</text>
</comment>
<evidence type="ECO:0000256" key="3">
    <source>
        <dbReference type="ARBA" id="ARBA00022679"/>
    </source>
</evidence>
<feature type="region of interest" description="Disordered" evidence="6">
    <location>
        <begin position="148"/>
        <end position="168"/>
    </location>
</feature>
<reference evidence="8 9" key="1">
    <citation type="journal article" date="2017" name="Int. J. Parasitol.">
        <title>The genome of the protozoan parasite Cystoisospora suis and a reverse vaccinology approach to identify vaccine candidates.</title>
        <authorList>
            <person name="Palmieri N."/>
            <person name="Shrestha A."/>
            <person name="Ruttkowski B."/>
            <person name="Beck T."/>
            <person name="Vogl C."/>
            <person name="Tomley F."/>
            <person name="Blake D.P."/>
            <person name="Joachim A."/>
        </authorList>
    </citation>
    <scope>NUCLEOTIDE SEQUENCE [LARGE SCALE GENOMIC DNA]</scope>
    <source>
        <strain evidence="8 9">Wien I</strain>
    </source>
</reference>
<evidence type="ECO:0000256" key="1">
    <source>
        <dbReference type="ARBA" id="ARBA00012418"/>
    </source>
</evidence>
<keyword evidence="2 8" id="KW-0240">DNA-directed RNA polymerase</keyword>
<dbReference type="SUPFAM" id="SSF64484">
    <property type="entry name" value="beta and beta-prime subunits of DNA dependent RNA-polymerase"/>
    <property type="match status" value="1"/>
</dbReference>
<dbReference type="AlphaFoldDB" id="A0A2C6KA18"/>
<feature type="compositionally biased region" description="Basic and acidic residues" evidence="6">
    <location>
        <begin position="23"/>
        <end position="45"/>
    </location>
</feature>
<dbReference type="OrthoDB" id="10248617at2759"/>
<keyword evidence="5" id="KW-0804">Transcription</keyword>
<gene>
    <name evidence="8" type="ORF">CSUI_008317</name>
</gene>
<dbReference type="GO" id="GO:0003677">
    <property type="term" value="F:DNA binding"/>
    <property type="evidence" value="ECO:0007669"/>
    <property type="project" value="InterPro"/>
</dbReference>
<dbReference type="GO" id="GO:0003899">
    <property type="term" value="F:DNA-directed RNA polymerase activity"/>
    <property type="evidence" value="ECO:0007669"/>
    <property type="project" value="UniProtKB-EC"/>
</dbReference>
<dbReference type="GeneID" id="94431662"/>
<accession>A0A2C6KA18</accession>
<dbReference type="Pfam" id="PF04563">
    <property type="entry name" value="RNA_pol_Rpb2_1"/>
    <property type="match status" value="1"/>
</dbReference>
<dbReference type="Gene3D" id="3.90.1100.10">
    <property type="match status" value="1"/>
</dbReference>
<keyword evidence="3" id="KW-0808">Transferase</keyword>
<evidence type="ECO:0000259" key="7">
    <source>
        <dbReference type="Pfam" id="PF04563"/>
    </source>
</evidence>
<dbReference type="InterPro" id="IPR007644">
    <property type="entry name" value="RNA_pol_bsu_protrusion"/>
</dbReference>
<dbReference type="GO" id="GO:0000428">
    <property type="term" value="C:DNA-directed RNA polymerase complex"/>
    <property type="evidence" value="ECO:0007669"/>
    <property type="project" value="UniProtKB-KW"/>
</dbReference>
<evidence type="ECO:0000256" key="6">
    <source>
        <dbReference type="SAM" id="MobiDB-lite"/>
    </source>
</evidence>
<dbReference type="EMBL" id="MIGC01004620">
    <property type="protein sequence ID" value="PHJ17860.1"/>
    <property type="molecule type" value="Genomic_DNA"/>
</dbReference>
<keyword evidence="9" id="KW-1185">Reference proteome</keyword>
<sequence>MEDLENTKKRKKKSLPSSSSPSQEDRGEEGQKDIENESESTDNKNDLYSSSSHRDSSLLRPSSMPSSVHPRAAFNACLQQAVYPHVRSFDTFAEVYVQEMVKDLPVFYVDPNYEPEKHEANPYYTPSDYIKLAISSVSLGPPVRFDSSSSLRPDLSSSSSSSSSPSSSLDRLLLLPRQCRESHLTYGSPLKVSFLLSRNKDGSTLRKDLIVGLAPLMVKSNLCTTR</sequence>
<dbReference type="GO" id="GO:0006351">
    <property type="term" value="P:DNA-templated transcription"/>
    <property type="evidence" value="ECO:0007669"/>
    <property type="project" value="InterPro"/>
</dbReference>
<evidence type="ECO:0000313" key="8">
    <source>
        <dbReference type="EMBL" id="PHJ17860.1"/>
    </source>
</evidence>
<dbReference type="EC" id="2.7.7.6" evidence="1"/>
<evidence type="ECO:0000256" key="4">
    <source>
        <dbReference type="ARBA" id="ARBA00022695"/>
    </source>
</evidence>
<name>A0A2C6KA18_9APIC</name>
<protein>
    <recommendedName>
        <fullName evidence="1">DNA-directed RNA polymerase</fullName>
        <ecNumber evidence="1">2.7.7.6</ecNumber>
    </recommendedName>
</protein>
<feature type="domain" description="RNA polymerase beta subunit protrusion" evidence="7">
    <location>
        <begin position="81"/>
        <end position="225"/>
    </location>
</feature>
<dbReference type="Proteomes" id="UP000221165">
    <property type="component" value="Unassembled WGS sequence"/>
</dbReference>
<dbReference type="VEuPathDB" id="ToxoDB:CSUI_008317"/>